<evidence type="ECO:0000313" key="1">
    <source>
        <dbReference type="EMBL" id="PTQ57210.1"/>
    </source>
</evidence>
<organism evidence="1 2">
    <name type="scientific">Candidatus Carbonibacillus altaicus</name>
    <dbReference type="NCBI Taxonomy" id="2163959"/>
    <lineage>
        <taxon>Bacteria</taxon>
        <taxon>Bacillati</taxon>
        <taxon>Bacillota</taxon>
        <taxon>Bacilli</taxon>
        <taxon>Bacillales</taxon>
        <taxon>Candidatus Carbonibacillus</taxon>
    </lineage>
</organism>
<gene>
    <name evidence="1" type="ORF">BSOLF_2080</name>
</gene>
<comment type="caution">
    <text evidence="1">The sequence shown here is derived from an EMBL/GenBank/DDBJ whole genome shotgun (WGS) entry which is preliminary data.</text>
</comment>
<reference evidence="2" key="1">
    <citation type="journal article" date="2018" name="Sci. Rep.">
        <title>Lignite coal burning seam in the remote Altai Mountains harbors a hydrogen-driven thermophilic microbial community.</title>
        <authorList>
            <person name="Kadnikov V.V."/>
            <person name="Mardanov A.V."/>
            <person name="Ivasenko D.A."/>
            <person name="Antsiferov D.V."/>
            <person name="Beletsky A.V."/>
            <person name="Karnachuk O.V."/>
            <person name="Ravin N.V."/>
        </authorList>
    </citation>
    <scope>NUCLEOTIDE SEQUENCE [LARGE SCALE GENOMIC DNA]</scope>
</reference>
<evidence type="ECO:0000313" key="2">
    <source>
        <dbReference type="Proteomes" id="UP000244338"/>
    </source>
</evidence>
<dbReference type="AlphaFoldDB" id="A0A2R6Y3F2"/>
<sequence length="38" mass="4483">MVVSLVVDRRARRTGKDVRMSRIGMTCFLKMFYFDPIS</sequence>
<protein>
    <submittedName>
        <fullName evidence="1">Uncharacterized protein</fullName>
    </submittedName>
</protein>
<dbReference type="Proteomes" id="UP000244338">
    <property type="component" value="Unassembled WGS sequence"/>
</dbReference>
<accession>A0A2R6Y3F2</accession>
<name>A0A2R6Y3F2_9BACL</name>
<proteinExistence type="predicted"/>
<dbReference type="EMBL" id="PEBX01000011">
    <property type="protein sequence ID" value="PTQ57210.1"/>
    <property type="molecule type" value="Genomic_DNA"/>
</dbReference>